<evidence type="ECO:0008006" key="5">
    <source>
        <dbReference type="Google" id="ProtNLM"/>
    </source>
</evidence>
<dbReference type="SUPFAM" id="SSF56672">
    <property type="entry name" value="DNA/RNA polymerases"/>
    <property type="match status" value="1"/>
</dbReference>
<reference evidence="3" key="1">
    <citation type="submission" date="2023-10" db="EMBL/GenBank/DDBJ databases">
        <authorList>
            <person name="Chen Y."/>
            <person name="Shah S."/>
            <person name="Dougan E. K."/>
            <person name="Thang M."/>
            <person name="Chan C."/>
        </authorList>
    </citation>
    <scope>NUCLEOTIDE SEQUENCE [LARGE SCALE GENOMIC DNA]</scope>
</reference>
<feature type="compositionally biased region" description="Basic residues" evidence="2">
    <location>
        <begin position="844"/>
        <end position="853"/>
    </location>
</feature>
<dbReference type="Gene3D" id="1.10.150.130">
    <property type="match status" value="1"/>
</dbReference>
<sequence>PPAWCRGGLRPGSFVLLKYAGDTTWHTTLLIREVDSATKGWFILTPDEDLYVERLEASEDGNIRAVRVCAAGGTTPIGVHLSKTYGFDPPPVEADLEGLVSETEPLVDSERGLLGLPPLPAPPTGALVVPTARTATLLLDLGAPPGPRLSTPPGTVWVYAESAYGREKGGRAALNDTAVASGDRGALELEPGASIAIARVEIGREEEFPKEHTTKEMSLIDTETDARVMRVKYAGGSGKRHRDWKDVLDGISEAPLIDLPIEGPRTSSWCVAFLGRGAHGGTPLDHHRWWRHAAKLNAGDWGVAEHESVMKALTHAGSYDQLDLANLACIEHLCRRAQLIEHYYREKIRDVDRGAIGKNALPYDEQEMFMGEELEREAAIAKQARKAREERELARRLGAALGARGLTIPAQLYRSSALAEGDATVTASEFAANRVIDIGEPPKGLTPSAAFNEVVKSADYHGERVDVAAIDICFLSLPPEGHRPAPLAELLGAGGALEIERCCKELGWPSEVAAEIKASLNLRRPHMDRGLVQRPRIYAHLVEALLKRGLIDFGTDVRCECGVSRAWKKSGKQRMAIDARLSNAHFGHSKETPLPTGAAFSEIDLEGEAEAWFAALDLKDAFYYIELPMQLRCYFGLPKVSAKNMHLPTDVLSLAVDGFLQPRFAAMPMGWTHALYWAQLAHCRILTRAFPDFEVEGFLADNRALPSAEKGVIGLCVDNFAAVGHSAEAANQLAARATNRRRWRLRLALEHALTRNKLSGHELRQLVGYFTFCALVQRTAFLKESKALDRKWSRVGALPGRATAGLSRGSDQEDLRTRRPASSSAGAAPVHEDQLPRATSALKGARRGGGRRHPIVRMGRTAALRLAAHGDERGAPRTVLEMHAAAPNSRAQYSKMWESLQDWAEHHMLPLSPPSALDATLAEYLEHLYFGGHDAGMGAKAISAVGFFVPEVSRHGAARLPIPAEAATAIVVATRARGERRAAAGTLPATTCYLRPGELAAAKLADLLPPGAFAGEGHVHWVLQLNRFEEGGPSKTGRFDDSIALDDPRHAALHRFLGQLKRTAHPDEPPIGMGQLQHAKLFGEVMNELRLNILGPPAPHQLRHAGASDDRASGQRMLAGIKKRAAADWRPRRPGAAQCLGLRERLPGHPGLDIVDARAD</sequence>
<dbReference type="InterPro" id="IPR043502">
    <property type="entry name" value="DNA/RNA_pol_sf"/>
</dbReference>
<feature type="region of interest" description="Disordered" evidence="2">
    <location>
        <begin position="801"/>
        <end position="853"/>
    </location>
</feature>
<evidence type="ECO:0000256" key="1">
    <source>
        <dbReference type="ARBA" id="ARBA00023125"/>
    </source>
</evidence>
<gene>
    <name evidence="3" type="ORF">PCOR1329_LOCUS21595</name>
</gene>
<accession>A0ABN9RKH4</accession>
<proteinExistence type="predicted"/>
<dbReference type="Proteomes" id="UP001189429">
    <property type="component" value="Unassembled WGS sequence"/>
</dbReference>
<keyword evidence="4" id="KW-1185">Reference proteome</keyword>
<name>A0ABN9RKH4_9DINO</name>
<dbReference type="InterPro" id="IPR010998">
    <property type="entry name" value="Integrase_recombinase_N"/>
</dbReference>
<feature type="non-terminal residue" evidence="3">
    <location>
        <position position="1160"/>
    </location>
</feature>
<evidence type="ECO:0000313" key="4">
    <source>
        <dbReference type="Proteomes" id="UP001189429"/>
    </source>
</evidence>
<evidence type="ECO:0000313" key="3">
    <source>
        <dbReference type="EMBL" id="CAK0819653.1"/>
    </source>
</evidence>
<comment type="caution">
    <text evidence="3">The sequence shown here is derived from an EMBL/GenBank/DDBJ whole genome shotgun (WGS) entry which is preliminary data.</text>
</comment>
<feature type="non-terminal residue" evidence="3">
    <location>
        <position position="1"/>
    </location>
</feature>
<dbReference type="EMBL" id="CAUYUJ010007124">
    <property type="protein sequence ID" value="CAK0819653.1"/>
    <property type="molecule type" value="Genomic_DNA"/>
</dbReference>
<organism evidence="3 4">
    <name type="scientific">Prorocentrum cordatum</name>
    <dbReference type="NCBI Taxonomy" id="2364126"/>
    <lineage>
        <taxon>Eukaryota</taxon>
        <taxon>Sar</taxon>
        <taxon>Alveolata</taxon>
        <taxon>Dinophyceae</taxon>
        <taxon>Prorocentrales</taxon>
        <taxon>Prorocentraceae</taxon>
        <taxon>Prorocentrum</taxon>
    </lineage>
</organism>
<evidence type="ECO:0000256" key="2">
    <source>
        <dbReference type="SAM" id="MobiDB-lite"/>
    </source>
</evidence>
<keyword evidence="1" id="KW-0238">DNA-binding</keyword>
<protein>
    <recommendedName>
        <fullName evidence="5">Reverse transcriptase domain-containing protein</fullName>
    </recommendedName>
</protein>